<sequence length="151" mass="16507">MTKELWVAELSGIHVTCKFISWRVQPLKLRAHLAFEYMGNKDSTQETTDQLPSREVKQRSKLIFSSRLGAYQDANLKLLRGILVIATFAGEAPRVAEKRNGKKMCPSSSKRMRMMMGTSQVTAKMPSSFLGETGADSESSEGASTSGGASA</sequence>
<evidence type="ECO:0000313" key="2">
    <source>
        <dbReference type="EMBL" id="KAG8091781.1"/>
    </source>
</evidence>
<protein>
    <submittedName>
        <fullName evidence="2">Uncharacterized protein</fullName>
    </submittedName>
</protein>
<proteinExistence type="predicted"/>
<feature type="region of interest" description="Disordered" evidence="1">
    <location>
        <begin position="127"/>
        <end position="151"/>
    </location>
</feature>
<keyword evidence="3" id="KW-1185">Reference proteome</keyword>
<dbReference type="AlphaFoldDB" id="A0A8J6BSB5"/>
<name>A0A8J6BSB5_ZIZPA</name>
<reference evidence="2" key="2">
    <citation type="submission" date="2021-02" db="EMBL/GenBank/DDBJ databases">
        <authorList>
            <person name="Kimball J.A."/>
            <person name="Haas M.W."/>
            <person name="Macchietto M."/>
            <person name="Kono T."/>
            <person name="Duquette J."/>
            <person name="Shao M."/>
        </authorList>
    </citation>
    <scope>NUCLEOTIDE SEQUENCE</scope>
    <source>
        <tissue evidence="2">Fresh leaf tissue</tissue>
    </source>
</reference>
<comment type="caution">
    <text evidence="2">The sequence shown here is derived from an EMBL/GenBank/DDBJ whole genome shotgun (WGS) entry which is preliminary data.</text>
</comment>
<evidence type="ECO:0000256" key="1">
    <source>
        <dbReference type="SAM" id="MobiDB-lite"/>
    </source>
</evidence>
<dbReference type="Proteomes" id="UP000729402">
    <property type="component" value="Unassembled WGS sequence"/>
</dbReference>
<feature type="compositionally biased region" description="Low complexity" evidence="1">
    <location>
        <begin position="131"/>
        <end position="151"/>
    </location>
</feature>
<reference evidence="2" key="1">
    <citation type="journal article" date="2021" name="bioRxiv">
        <title>Whole Genome Assembly and Annotation of Northern Wild Rice, Zizania palustris L., Supports a Whole Genome Duplication in the Zizania Genus.</title>
        <authorList>
            <person name="Haas M."/>
            <person name="Kono T."/>
            <person name="Macchietto M."/>
            <person name="Millas R."/>
            <person name="McGilp L."/>
            <person name="Shao M."/>
            <person name="Duquette J."/>
            <person name="Hirsch C.N."/>
            <person name="Kimball J."/>
        </authorList>
    </citation>
    <scope>NUCLEOTIDE SEQUENCE</scope>
    <source>
        <tissue evidence="2">Fresh leaf tissue</tissue>
    </source>
</reference>
<dbReference type="EMBL" id="JAAALK010000080">
    <property type="protein sequence ID" value="KAG8091781.1"/>
    <property type="molecule type" value="Genomic_DNA"/>
</dbReference>
<evidence type="ECO:0000313" key="3">
    <source>
        <dbReference type="Proteomes" id="UP000729402"/>
    </source>
</evidence>
<organism evidence="2 3">
    <name type="scientific">Zizania palustris</name>
    <name type="common">Northern wild rice</name>
    <dbReference type="NCBI Taxonomy" id="103762"/>
    <lineage>
        <taxon>Eukaryota</taxon>
        <taxon>Viridiplantae</taxon>
        <taxon>Streptophyta</taxon>
        <taxon>Embryophyta</taxon>
        <taxon>Tracheophyta</taxon>
        <taxon>Spermatophyta</taxon>
        <taxon>Magnoliopsida</taxon>
        <taxon>Liliopsida</taxon>
        <taxon>Poales</taxon>
        <taxon>Poaceae</taxon>
        <taxon>BOP clade</taxon>
        <taxon>Oryzoideae</taxon>
        <taxon>Oryzeae</taxon>
        <taxon>Zizaniinae</taxon>
        <taxon>Zizania</taxon>
    </lineage>
</organism>
<dbReference type="PANTHER" id="PTHR33026">
    <property type="entry name" value="OS06G0360600 PROTEIN"/>
    <property type="match status" value="1"/>
</dbReference>
<dbReference type="PANTHER" id="PTHR33026:SF7">
    <property type="entry name" value="OS03G0100275 PROTEIN"/>
    <property type="match status" value="1"/>
</dbReference>
<accession>A0A8J6BSB5</accession>
<gene>
    <name evidence="2" type="ORF">GUJ93_ZPchr0012g19290</name>
</gene>